<keyword evidence="1" id="KW-0175">Coiled coil</keyword>
<dbReference type="RefSeq" id="WP_189990542.1">
    <property type="nucleotide sequence ID" value="NZ_BMZS01000006.1"/>
</dbReference>
<evidence type="ECO:0000313" key="3">
    <source>
        <dbReference type="Proteomes" id="UP000630353"/>
    </source>
</evidence>
<dbReference type="AlphaFoldDB" id="A0A919CQF5"/>
<dbReference type="Pfam" id="PF04325">
    <property type="entry name" value="DUF465"/>
    <property type="match status" value="1"/>
</dbReference>
<dbReference type="Gene3D" id="6.10.280.50">
    <property type="match status" value="1"/>
</dbReference>
<organism evidence="2 3">
    <name type="scientific">Thalassobaculum fulvum</name>
    <dbReference type="NCBI Taxonomy" id="1633335"/>
    <lineage>
        <taxon>Bacteria</taxon>
        <taxon>Pseudomonadati</taxon>
        <taxon>Pseudomonadota</taxon>
        <taxon>Alphaproteobacteria</taxon>
        <taxon>Rhodospirillales</taxon>
        <taxon>Thalassobaculaceae</taxon>
        <taxon>Thalassobaculum</taxon>
    </lineage>
</organism>
<accession>A0A919CQF5</accession>
<evidence type="ECO:0008006" key="4">
    <source>
        <dbReference type="Google" id="ProtNLM"/>
    </source>
</evidence>
<proteinExistence type="predicted"/>
<keyword evidence="3" id="KW-1185">Reference proteome</keyword>
<protein>
    <recommendedName>
        <fullName evidence="4">DUF465 domain-containing protein</fullName>
    </recommendedName>
</protein>
<dbReference type="Proteomes" id="UP000630353">
    <property type="component" value="Unassembled WGS sequence"/>
</dbReference>
<evidence type="ECO:0000256" key="1">
    <source>
        <dbReference type="SAM" id="Coils"/>
    </source>
</evidence>
<name>A0A919CQF5_9PROT</name>
<evidence type="ECO:0000313" key="2">
    <source>
        <dbReference type="EMBL" id="GHD52408.1"/>
    </source>
</evidence>
<reference evidence="2" key="2">
    <citation type="submission" date="2020-09" db="EMBL/GenBank/DDBJ databases">
        <authorList>
            <person name="Sun Q."/>
            <person name="Kim S."/>
        </authorList>
    </citation>
    <scope>NUCLEOTIDE SEQUENCE</scope>
    <source>
        <strain evidence="2">KCTC 42651</strain>
    </source>
</reference>
<dbReference type="InterPro" id="IPR038444">
    <property type="entry name" value="DUF465_sf"/>
</dbReference>
<dbReference type="InterPro" id="IPR007420">
    <property type="entry name" value="DUF465"/>
</dbReference>
<gene>
    <name evidence="2" type="ORF">GCM10017083_27650</name>
</gene>
<sequence>MTTIDRIDTLRSRHASLETKLEDEERRPHPDDAVIHDLKRQKLAIKDEIARLERV</sequence>
<feature type="coiled-coil region" evidence="1">
    <location>
        <begin position="7"/>
        <end position="55"/>
    </location>
</feature>
<dbReference type="EMBL" id="BMZS01000006">
    <property type="protein sequence ID" value="GHD52408.1"/>
    <property type="molecule type" value="Genomic_DNA"/>
</dbReference>
<comment type="caution">
    <text evidence="2">The sequence shown here is derived from an EMBL/GenBank/DDBJ whole genome shotgun (WGS) entry which is preliminary data.</text>
</comment>
<reference evidence="2" key="1">
    <citation type="journal article" date="2014" name="Int. J. Syst. Evol. Microbiol.">
        <title>Complete genome sequence of Corynebacterium casei LMG S-19264T (=DSM 44701T), isolated from a smear-ripened cheese.</title>
        <authorList>
            <consortium name="US DOE Joint Genome Institute (JGI-PGF)"/>
            <person name="Walter F."/>
            <person name="Albersmeier A."/>
            <person name="Kalinowski J."/>
            <person name="Ruckert C."/>
        </authorList>
    </citation>
    <scope>NUCLEOTIDE SEQUENCE</scope>
    <source>
        <strain evidence="2">KCTC 42651</strain>
    </source>
</reference>